<feature type="domain" description="Glycylpeptide N-tetradecanoyltransferase C-terminal" evidence="9">
    <location>
        <begin position="106"/>
        <end position="145"/>
    </location>
</feature>
<organism evidence="10 11">
    <name type="scientific">Gigaspora rosea</name>
    <dbReference type="NCBI Taxonomy" id="44941"/>
    <lineage>
        <taxon>Eukaryota</taxon>
        <taxon>Fungi</taxon>
        <taxon>Fungi incertae sedis</taxon>
        <taxon>Mucoromycota</taxon>
        <taxon>Glomeromycotina</taxon>
        <taxon>Glomeromycetes</taxon>
        <taxon>Diversisporales</taxon>
        <taxon>Gigasporaceae</taxon>
        <taxon>Gigaspora</taxon>
    </lineage>
</organism>
<dbReference type="STRING" id="44941.A0A397UAR0"/>
<dbReference type="PROSITE" id="PS00976">
    <property type="entry name" value="NMT_2"/>
    <property type="match status" value="1"/>
</dbReference>
<dbReference type="SUPFAM" id="SSF55729">
    <property type="entry name" value="Acyl-CoA N-acyltransferases (Nat)"/>
    <property type="match status" value="2"/>
</dbReference>
<evidence type="ECO:0000256" key="1">
    <source>
        <dbReference type="ARBA" id="ARBA00009469"/>
    </source>
</evidence>
<dbReference type="OrthoDB" id="60315at2759"/>
<keyword evidence="11" id="KW-1185">Reference proteome</keyword>
<dbReference type="Proteomes" id="UP000266673">
    <property type="component" value="Unassembled WGS sequence"/>
</dbReference>
<dbReference type="InterPro" id="IPR000903">
    <property type="entry name" value="NMT"/>
</dbReference>
<dbReference type="EC" id="2.3.1.97" evidence="2 6"/>
<keyword evidence="5 6" id="KW-0012">Acyltransferase</keyword>
<dbReference type="Gene3D" id="3.40.630.30">
    <property type="match status" value="2"/>
</dbReference>
<gene>
    <name evidence="10" type="ORF">C2G38_2046982</name>
</gene>
<dbReference type="InterPro" id="IPR022677">
    <property type="entry name" value="NMT_C"/>
</dbReference>
<accession>A0A397UAR0</accession>
<evidence type="ECO:0000256" key="5">
    <source>
        <dbReference type="ARBA" id="ARBA00023315"/>
    </source>
</evidence>
<proteinExistence type="inferred from homology"/>
<dbReference type="InterPro" id="IPR016181">
    <property type="entry name" value="Acyl_CoA_acyltransferase"/>
</dbReference>
<feature type="domain" description="Glycylpeptide N-tetradecanoyltransferase C-terminal" evidence="9">
    <location>
        <begin position="147"/>
        <end position="206"/>
    </location>
</feature>
<dbReference type="PANTHER" id="PTHR11377">
    <property type="entry name" value="N-MYRISTOYL TRANSFERASE"/>
    <property type="match status" value="1"/>
</dbReference>
<dbReference type="PANTHER" id="PTHR11377:SF5">
    <property type="entry name" value="GLYCYLPEPTIDE N-TETRADECANOYLTRANSFERASE"/>
    <property type="match status" value="1"/>
</dbReference>
<comment type="similarity">
    <text evidence="1 7">Belongs to the NMT family.</text>
</comment>
<evidence type="ECO:0000256" key="2">
    <source>
        <dbReference type="ARBA" id="ARBA00012923"/>
    </source>
</evidence>
<evidence type="ECO:0000256" key="3">
    <source>
        <dbReference type="ARBA" id="ARBA00022240"/>
    </source>
</evidence>
<dbReference type="Pfam" id="PF02799">
    <property type="entry name" value="NMT_C"/>
    <property type="match status" value="3"/>
</dbReference>
<evidence type="ECO:0000313" key="10">
    <source>
        <dbReference type="EMBL" id="RIB06188.1"/>
    </source>
</evidence>
<evidence type="ECO:0000259" key="8">
    <source>
        <dbReference type="Pfam" id="PF01233"/>
    </source>
</evidence>
<reference evidence="10 11" key="1">
    <citation type="submission" date="2018-06" db="EMBL/GenBank/DDBJ databases">
        <title>Comparative genomics reveals the genomic features of Rhizophagus irregularis, R. cerebriforme, R. diaphanum and Gigaspora rosea, and their symbiotic lifestyle signature.</title>
        <authorList>
            <person name="Morin E."/>
            <person name="San Clemente H."/>
            <person name="Chen E.C.H."/>
            <person name="De La Providencia I."/>
            <person name="Hainaut M."/>
            <person name="Kuo A."/>
            <person name="Kohler A."/>
            <person name="Murat C."/>
            <person name="Tang N."/>
            <person name="Roy S."/>
            <person name="Loubradou J."/>
            <person name="Henrissat B."/>
            <person name="Grigoriev I.V."/>
            <person name="Corradi N."/>
            <person name="Roux C."/>
            <person name="Martin F.M."/>
        </authorList>
    </citation>
    <scope>NUCLEOTIDE SEQUENCE [LARGE SCALE GENOMIC DNA]</scope>
    <source>
        <strain evidence="10 11">DAOM 194757</strain>
    </source>
</reference>
<evidence type="ECO:0000256" key="6">
    <source>
        <dbReference type="RuleBase" id="RU000586"/>
    </source>
</evidence>
<feature type="domain" description="Glycylpeptide N-tetradecanoyltransferase N-terminal" evidence="8">
    <location>
        <begin position="16"/>
        <end position="91"/>
    </location>
</feature>
<comment type="function">
    <text evidence="6">Adds a myristoyl group to the N-terminal glycine residue of certain cellular proteins.</text>
</comment>
<evidence type="ECO:0000256" key="7">
    <source>
        <dbReference type="RuleBase" id="RU004178"/>
    </source>
</evidence>
<dbReference type="GO" id="GO:0005737">
    <property type="term" value="C:cytoplasm"/>
    <property type="evidence" value="ECO:0007669"/>
    <property type="project" value="TreeGrafter"/>
</dbReference>
<keyword evidence="4 6" id="KW-0808">Transferase</keyword>
<dbReference type="Gene3D" id="3.40.630.170">
    <property type="match status" value="2"/>
</dbReference>
<name>A0A397UAR0_9GLOM</name>
<dbReference type="InterPro" id="IPR022678">
    <property type="entry name" value="NMT_CS"/>
</dbReference>
<dbReference type="Pfam" id="PF01233">
    <property type="entry name" value="NMT"/>
    <property type="match status" value="1"/>
</dbReference>
<protein>
    <recommendedName>
        <fullName evidence="3 6">Glycylpeptide N-tetradecanoyltransferase</fullName>
        <ecNumber evidence="2 6">2.3.1.97</ecNumber>
    </recommendedName>
</protein>
<comment type="caution">
    <text evidence="10">The sequence shown here is derived from an EMBL/GenBank/DDBJ whole genome shotgun (WGS) entry which is preliminary data.</text>
</comment>
<evidence type="ECO:0000313" key="11">
    <source>
        <dbReference type="Proteomes" id="UP000266673"/>
    </source>
</evidence>
<evidence type="ECO:0000259" key="9">
    <source>
        <dbReference type="Pfam" id="PF02799"/>
    </source>
</evidence>
<dbReference type="AlphaFoldDB" id="A0A397UAR0"/>
<sequence>MRKLLTGIVVPGRYRALQPPGYKQTWHVGVRVSTTKRLVAFISGIPADIRIYDSKRLAPVLIKEIARRSHLKGIFQTVYTAGVILPKPISKARYYHRSLNPKKLIETKFSRLPHNTTMSRLVKKFKFPSETLTPGIRLMQEKDVTADPLTKKVTGFFSFYCLPSSVIGNPTHKTINAVYLFYYAVQDKAIKGRLQALIKDALILAKLDLKFGPGDGYLNYYMYNWRCKDMDSGKVGVVML</sequence>
<dbReference type="GO" id="GO:0004379">
    <property type="term" value="F:glycylpeptide N-tetradecanoyltransferase activity"/>
    <property type="evidence" value="ECO:0007669"/>
    <property type="project" value="UniProtKB-EC"/>
</dbReference>
<feature type="domain" description="Glycylpeptide N-tetradecanoyltransferase C-terminal" evidence="9">
    <location>
        <begin position="208"/>
        <end position="232"/>
    </location>
</feature>
<dbReference type="InterPro" id="IPR022676">
    <property type="entry name" value="NMT_N"/>
</dbReference>
<dbReference type="EMBL" id="QKWP01001854">
    <property type="protein sequence ID" value="RIB06188.1"/>
    <property type="molecule type" value="Genomic_DNA"/>
</dbReference>
<evidence type="ECO:0000256" key="4">
    <source>
        <dbReference type="ARBA" id="ARBA00022679"/>
    </source>
</evidence>
<comment type="catalytic activity">
    <reaction evidence="6">
        <text>N-terminal glycyl-[protein] + tetradecanoyl-CoA = N-tetradecanoylglycyl-[protein] + CoA + H(+)</text>
        <dbReference type="Rhea" id="RHEA:15521"/>
        <dbReference type="Rhea" id="RHEA-COMP:12666"/>
        <dbReference type="Rhea" id="RHEA-COMP:12667"/>
        <dbReference type="ChEBI" id="CHEBI:15378"/>
        <dbReference type="ChEBI" id="CHEBI:57287"/>
        <dbReference type="ChEBI" id="CHEBI:57385"/>
        <dbReference type="ChEBI" id="CHEBI:64723"/>
        <dbReference type="ChEBI" id="CHEBI:133050"/>
        <dbReference type="EC" id="2.3.1.97"/>
    </reaction>
</comment>